<keyword evidence="1" id="KW-0812">Transmembrane</keyword>
<keyword evidence="1" id="KW-0472">Membrane</keyword>
<evidence type="ECO:0000313" key="4">
    <source>
        <dbReference type="Proteomes" id="UP000267464"/>
    </source>
</evidence>
<dbReference type="InterPro" id="IPR029787">
    <property type="entry name" value="Nucleotide_cyclase"/>
</dbReference>
<dbReference type="PANTHER" id="PTHR46663">
    <property type="entry name" value="DIGUANYLATE CYCLASE DGCT-RELATED"/>
    <property type="match status" value="1"/>
</dbReference>
<dbReference type="InterPro" id="IPR052163">
    <property type="entry name" value="DGC-Regulatory_Protein"/>
</dbReference>
<feature type="domain" description="GGDEF" evidence="2">
    <location>
        <begin position="253"/>
        <end position="385"/>
    </location>
</feature>
<dbReference type="Proteomes" id="UP000267464">
    <property type="component" value="Unassembled WGS sequence"/>
</dbReference>
<sequence>MKFLHENKVGFILLGCGLLLLAALGGGFYLQLLNDMAEESRHVSARRMLALEETLTSLQDVRIHQGSYLITGKEAYREMFDQSREQLAQNVAQLERLYAGDDEHNARVIRELKRLYGLKVKELLAATELQRDSGFDVARAMFMSRNNDDFGVGIRILIEHLKQRDVEAAEATNQLIGRQHMQLLSAAAGVFLLAVLCGALTHVSLKREVRQRRDLSEKLEHEATHDALTGLPNRRSFMHELDRALSRAQRSGHMLAILFIDLDGFKRINDDLGHHTGDELLKHVAHQFEGSLRKSDLVARLGGDEFAVIADASNCDSLEQLAQRLIATVSVPLIEGHEDQRISASIGLAFYPVDAVDGTALLSEADAAMYRAKRQGKGRVARVEHHGELPQLVRA</sequence>
<dbReference type="PANTHER" id="PTHR46663:SF2">
    <property type="entry name" value="GGDEF DOMAIN-CONTAINING PROTEIN"/>
    <property type="match status" value="1"/>
</dbReference>
<keyword evidence="4" id="KW-1185">Reference proteome</keyword>
<reference evidence="3 4" key="2">
    <citation type="submission" date="2018-12" db="EMBL/GenBank/DDBJ databases">
        <title>Rhizobacter gummiphilus sp. nov., a rubber-degrading bacterium isolated from the soil of a botanical garden in Japan.</title>
        <authorList>
            <person name="Shunsuke S.S."/>
        </authorList>
    </citation>
    <scope>NUCLEOTIDE SEQUENCE [LARGE SCALE GENOMIC DNA]</scope>
    <source>
        <strain evidence="3 4">S-16</strain>
    </source>
</reference>
<gene>
    <name evidence="3" type="ORF">DZC73_28070</name>
</gene>
<dbReference type="InterPro" id="IPR000160">
    <property type="entry name" value="GGDEF_dom"/>
</dbReference>
<dbReference type="InterPro" id="IPR007891">
    <property type="entry name" value="CHASE3"/>
</dbReference>
<dbReference type="Gene3D" id="3.30.70.270">
    <property type="match status" value="1"/>
</dbReference>
<comment type="caution">
    <text evidence="3">The sequence shown here is derived from an EMBL/GenBank/DDBJ whole genome shotgun (WGS) entry which is preliminary data.</text>
</comment>
<keyword evidence="1" id="KW-1133">Transmembrane helix</keyword>
<evidence type="ECO:0000256" key="1">
    <source>
        <dbReference type="SAM" id="Phobius"/>
    </source>
</evidence>
<evidence type="ECO:0000313" key="3">
    <source>
        <dbReference type="EMBL" id="RQP21351.1"/>
    </source>
</evidence>
<accession>A0A3N7HL90</accession>
<organism evidence="3 4">
    <name type="scientific">Piscinibacter terrae</name>
    <dbReference type="NCBI Taxonomy" id="2496871"/>
    <lineage>
        <taxon>Bacteria</taxon>
        <taxon>Pseudomonadati</taxon>
        <taxon>Pseudomonadota</taxon>
        <taxon>Betaproteobacteria</taxon>
        <taxon>Burkholderiales</taxon>
        <taxon>Sphaerotilaceae</taxon>
        <taxon>Piscinibacter</taxon>
    </lineage>
</organism>
<reference evidence="3 4" key="1">
    <citation type="submission" date="2018-08" db="EMBL/GenBank/DDBJ databases">
        <authorList>
            <person name="Khan S.A."/>
            <person name="Jeon C.O."/>
            <person name="Chun B.H."/>
            <person name="Jeong S.E."/>
        </authorList>
    </citation>
    <scope>NUCLEOTIDE SEQUENCE [LARGE SCALE GENOMIC DNA]</scope>
    <source>
        <strain evidence="3 4">S-16</strain>
    </source>
</reference>
<dbReference type="Pfam" id="PF05227">
    <property type="entry name" value="CHASE3"/>
    <property type="match status" value="1"/>
</dbReference>
<dbReference type="FunFam" id="3.30.70.270:FF:000001">
    <property type="entry name" value="Diguanylate cyclase domain protein"/>
    <property type="match status" value="1"/>
</dbReference>
<dbReference type="NCBIfam" id="TIGR00254">
    <property type="entry name" value="GGDEF"/>
    <property type="match status" value="1"/>
</dbReference>
<dbReference type="InterPro" id="IPR043128">
    <property type="entry name" value="Rev_trsase/Diguanyl_cyclase"/>
</dbReference>
<proteinExistence type="predicted"/>
<dbReference type="SMART" id="SM00267">
    <property type="entry name" value="GGDEF"/>
    <property type="match status" value="1"/>
</dbReference>
<protein>
    <submittedName>
        <fullName evidence="3">Diguanylate cyclase</fullName>
    </submittedName>
</protein>
<dbReference type="EMBL" id="QUSW01000011">
    <property type="protein sequence ID" value="RQP21351.1"/>
    <property type="molecule type" value="Genomic_DNA"/>
</dbReference>
<dbReference type="SUPFAM" id="SSF55073">
    <property type="entry name" value="Nucleotide cyclase"/>
    <property type="match status" value="1"/>
</dbReference>
<evidence type="ECO:0000259" key="2">
    <source>
        <dbReference type="PROSITE" id="PS50887"/>
    </source>
</evidence>
<dbReference type="AlphaFoldDB" id="A0A3N7HL90"/>
<dbReference type="OrthoDB" id="9763119at2"/>
<dbReference type="Pfam" id="PF00990">
    <property type="entry name" value="GGDEF"/>
    <property type="match status" value="1"/>
</dbReference>
<dbReference type="RefSeq" id="WP_124543722.1">
    <property type="nucleotide sequence ID" value="NZ_QUSW01000011.1"/>
</dbReference>
<dbReference type="CDD" id="cd01949">
    <property type="entry name" value="GGDEF"/>
    <property type="match status" value="1"/>
</dbReference>
<name>A0A3N7HL90_9BURK</name>
<feature type="transmembrane region" description="Helical" evidence="1">
    <location>
        <begin position="183"/>
        <end position="205"/>
    </location>
</feature>
<dbReference type="PROSITE" id="PS50887">
    <property type="entry name" value="GGDEF"/>
    <property type="match status" value="1"/>
</dbReference>
<dbReference type="GO" id="GO:0003824">
    <property type="term" value="F:catalytic activity"/>
    <property type="evidence" value="ECO:0007669"/>
    <property type="project" value="UniProtKB-ARBA"/>
</dbReference>